<dbReference type="InterPro" id="IPR000600">
    <property type="entry name" value="ROK"/>
</dbReference>
<sequence>MTDLWGGIEAGGTHCVCAIGTGPSDIRAEINIATTTPDETIAEVIRFFLSNEKVEAVGIGSFGPVDLTPTSARYGWITSTP</sequence>
<dbReference type="SUPFAM" id="SSF53067">
    <property type="entry name" value="Actin-like ATPase domain"/>
    <property type="match status" value="1"/>
</dbReference>
<dbReference type="AlphaFoldDB" id="A0A382XM49"/>
<organism evidence="1">
    <name type="scientific">marine metagenome</name>
    <dbReference type="NCBI Taxonomy" id="408172"/>
    <lineage>
        <taxon>unclassified sequences</taxon>
        <taxon>metagenomes</taxon>
        <taxon>ecological metagenomes</taxon>
    </lineage>
</organism>
<gene>
    <name evidence="1" type="ORF">METZ01_LOCUS425091</name>
</gene>
<evidence type="ECO:0008006" key="2">
    <source>
        <dbReference type="Google" id="ProtNLM"/>
    </source>
</evidence>
<dbReference type="EMBL" id="UINC01168941">
    <property type="protein sequence ID" value="SVD72237.1"/>
    <property type="molecule type" value="Genomic_DNA"/>
</dbReference>
<dbReference type="Gene3D" id="3.30.420.40">
    <property type="match status" value="1"/>
</dbReference>
<accession>A0A382XM49</accession>
<evidence type="ECO:0000313" key="1">
    <source>
        <dbReference type="EMBL" id="SVD72237.1"/>
    </source>
</evidence>
<proteinExistence type="predicted"/>
<dbReference type="Pfam" id="PF00480">
    <property type="entry name" value="ROK"/>
    <property type="match status" value="1"/>
</dbReference>
<dbReference type="InterPro" id="IPR043129">
    <property type="entry name" value="ATPase_NBD"/>
</dbReference>
<reference evidence="1" key="1">
    <citation type="submission" date="2018-05" db="EMBL/GenBank/DDBJ databases">
        <authorList>
            <person name="Lanie J.A."/>
            <person name="Ng W.-L."/>
            <person name="Kazmierczak K.M."/>
            <person name="Andrzejewski T.M."/>
            <person name="Davidsen T.M."/>
            <person name="Wayne K.J."/>
            <person name="Tettelin H."/>
            <person name="Glass J.I."/>
            <person name="Rusch D."/>
            <person name="Podicherti R."/>
            <person name="Tsui H.-C.T."/>
            <person name="Winkler M.E."/>
        </authorList>
    </citation>
    <scope>NUCLEOTIDE SEQUENCE</scope>
</reference>
<feature type="non-terminal residue" evidence="1">
    <location>
        <position position="81"/>
    </location>
</feature>
<protein>
    <recommendedName>
        <fullName evidence="2">ROK family protein</fullName>
    </recommendedName>
</protein>
<name>A0A382XM49_9ZZZZ</name>